<evidence type="ECO:0000256" key="3">
    <source>
        <dbReference type="ARBA" id="ARBA00022729"/>
    </source>
</evidence>
<dbReference type="OrthoDB" id="3296611at2"/>
<keyword evidence="3 8" id="KW-0732">Signal</keyword>
<evidence type="ECO:0000313" key="10">
    <source>
        <dbReference type="EMBL" id="REH37212.1"/>
    </source>
</evidence>
<dbReference type="SMART" id="SM00458">
    <property type="entry name" value="RICIN"/>
    <property type="match status" value="1"/>
</dbReference>
<keyword evidence="4 10" id="KW-0378">Hydrolase</keyword>
<dbReference type="GO" id="GO:0005576">
    <property type="term" value="C:extracellular region"/>
    <property type="evidence" value="ECO:0007669"/>
    <property type="project" value="UniProtKB-SubCell"/>
</dbReference>
<dbReference type="CDD" id="cd23451">
    <property type="entry name" value="beta-trefoil_Ricin_laminarinase"/>
    <property type="match status" value="1"/>
</dbReference>
<dbReference type="GO" id="GO:0000272">
    <property type="term" value="P:polysaccharide catabolic process"/>
    <property type="evidence" value="ECO:0007669"/>
    <property type="project" value="UniProtKB-KW"/>
</dbReference>
<comment type="caution">
    <text evidence="10">The sequence shown here is derived from an EMBL/GenBank/DDBJ whole genome shotgun (WGS) entry which is preliminary data.</text>
</comment>
<keyword evidence="2" id="KW-0964">Secreted</keyword>
<organism evidence="10 11">
    <name type="scientific">Kutzneria buriramensis</name>
    <dbReference type="NCBI Taxonomy" id="1045776"/>
    <lineage>
        <taxon>Bacteria</taxon>
        <taxon>Bacillati</taxon>
        <taxon>Actinomycetota</taxon>
        <taxon>Actinomycetes</taxon>
        <taxon>Pseudonocardiales</taxon>
        <taxon>Pseudonocardiaceae</taxon>
        <taxon>Kutzneria</taxon>
    </lineage>
</organism>
<evidence type="ECO:0000259" key="9">
    <source>
        <dbReference type="SMART" id="SM00458"/>
    </source>
</evidence>
<dbReference type="SUPFAM" id="SSF50370">
    <property type="entry name" value="Ricin B-like lectins"/>
    <property type="match status" value="1"/>
</dbReference>
<keyword evidence="6" id="KW-0326">Glycosidase</keyword>
<dbReference type="Proteomes" id="UP000256269">
    <property type="component" value="Unassembled WGS sequence"/>
</dbReference>
<keyword evidence="5" id="KW-0119">Carbohydrate metabolism</keyword>
<keyword evidence="7" id="KW-0624">Polysaccharide degradation</keyword>
<name>A0A3E0H276_9PSEU</name>
<feature type="chain" id="PRO_5017713202" evidence="8">
    <location>
        <begin position="28"/>
        <end position="354"/>
    </location>
</feature>
<evidence type="ECO:0000256" key="7">
    <source>
        <dbReference type="ARBA" id="ARBA00023326"/>
    </source>
</evidence>
<protein>
    <submittedName>
        <fullName evidence="10">Chitosanase (Glycosyl hydrolase group 75)</fullName>
    </submittedName>
</protein>
<keyword evidence="11" id="KW-1185">Reference proteome</keyword>
<evidence type="ECO:0000256" key="4">
    <source>
        <dbReference type="ARBA" id="ARBA00022801"/>
    </source>
</evidence>
<evidence type="ECO:0000256" key="8">
    <source>
        <dbReference type="SAM" id="SignalP"/>
    </source>
</evidence>
<dbReference type="InterPro" id="IPR035992">
    <property type="entry name" value="Ricin_B-like_lectins"/>
</dbReference>
<dbReference type="InterPro" id="IPR000772">
    <property type="entry name" value="Ricin_B_lectin"/>
</dbReference>
<evidence type="ECO:0000256" key="5">
    <source>
        <dbReference type="ARBA" id="ARBA00023277"/>
    </source>
</evidence>
<feature type="signal peptide" evidence="8">
    <location>
        <begin position="1"/>
        <end position="27"/>
    </location>
</feature>
<dbReference type="GO" id="GO:0016977">
    <property type="term" value="F:chitosanase activity"/>
    <property type="evidence" value="ECO:0007669"/>
    <property type="project" value="InterPro"/>
</dbReference>
<evidence type="ECO:0000256" key="2">
    <source>
        <dbReference type="ARBA" id="ARBA00022525"/>
    </source>
</evidence>
<gene>
    <name evidence="10" type="ORF">BCF44_115216</name>
</gene>
<reference evidence="10 11" key="1">
    <citation type="submission" date="2018-08" db="EMBL/GenBank/DDBJ databases">
        <title>Genomic Encyclopedia of Archaeal and Bacterial Type Strains, Phase II (KMG-II): from individual species to whole genera.</title>
        <authorList>
            <person name="Goeker M."/>
        </authorList>
    </citation>
    <scope>NUCLEOTIDE SEQUENCE [LARGE SCALE GENOMIC DNA]</scope>
    <source>
        <strain evidence="10 11">DSM 45791</strain>
    </source>
</reference>
<dbReference type="RefSeq" id="WP_116179351.1">
    <property type="nucleotide sequence ID" value="NZ_CP144375.1"/>
</dbReference>
<dbReference type="PANTHER" id="PTHR42061">
    <property type="entry name" value="ENDO-CHITOSANASE"/>
    <property type="match status" value="1"/>
</dbReference>
<sequence length="354" mass="36373">MRRRLLTVLAGFLLALTSFAGAPQALAADPGGPSASQLLAKVTNCQQISNGKYATDEGQAATIPVCQANGAVFFKADMDVDCDGQRTAQCNEQTDCCFYPDTAFHTSTDQPLDAAKLPYIVLPSPSPTWDYRTAGIDGGAVVAVIYNNQVTYAVVGDTGPTGIIGESSYATAQSLGINPDPRNGGTDSGVTYIVFPHSQVNPIESHASAVSLGQQLANQFVGGGNPPPPPPGGTITGLGGKCVDVAGANNTNGTAVQLYDCNGTTAQQWTAGSDGTIKALGKCLDVAGANPANGTKIQLWDCNGSAAQNWSRPGDGTVRALGKCLDATNNSSANGTRLQIWDCAGSANQKWTVA</sequence>
<dbReference type="Pfam" id="PF07335">
    <property type="entry name" value="Glyco_hydro_75"/>
    <property type="match status" value="1"/>
</dbReference>
<feature type="domain" description="Ricin B lectin" evidence="9">
    <location>
        <begin position="232"/>
        <end position="354"/>
    </location>
</feature>
<accession>A0A3E0H276</accession>
<comment type="subcellular location">
    <subcellularLocation>
        <location evidence="1">Secreted</location>
    </subcellularLocation>
</comment>
<dbReference type="PROSITE" id="PS50231">
    <property type="entry name" value="RICIN_B_LECTIN"/>
    <property type="match status" value="1"/>
</dbReference>
<dbReference type="InterPro" id="IPR009939">
    <property type="entry name" value="Chitosanase_fungal"/>
</dbReference>
<dbReference type="Gene3D" id="2.80.10.50">
    <property type="match status" value="2"/>
</dbReference>
<dbReference type="AlphaFoldDB" id="A0A3E0H276"/>
<proteinExistence type="predicted"/>
<dbReference type="PANTHER" id="PTHR42061:SF6">
    <property type="entry name" value="ENDO-CHITOSANASE"/>
    <property type="match status" value="1"/>
</dbReference>
<evidence type="ECO:0000256" key="6">
    <source>
        <dbReference type="ARBA" id="ARBA00023295"/>
    </source>
</evidence>
<dbReference type="Pfam" id="PF00652">
    <property type="entry name" value="Ricin_B_lectin"/>
    <property type="match status" value="1"/>
</dbReference>
<dbReference type="EMBL" id="QUNO01000015">
    <property type="protein sequence ID" value="REH37212.1"/>
    <property type="molecule type" value="Genomic_DNA"/>
</dbReference>
<evidence type="ECO:0000313" key="11">
    <source>
        <dbReference type="Proteomes" id="UP000256269"/>
    </source>
</evidence>
<evidence type="ECO:0000256" key="1">
    <source>
        <dbReference type="ARBA" id="ARBA00004613"/>
    </source>
</evidence>